<keyword evidence="3" id="KW-1185">Reference proteome</keyword>
<proteinExistence type="predicted"/>
<protein>
    <submittedName>
        <fullName evidence="2">Uncharacterized protein</fullName>
    </submittedName>
</protein>
<keyword evidence="1" id="KW-1133">Transmembrane helix</keyword>
<evidence type="ECO:0000313" key="3">
    <source>
        <dbReference type="Proteomes" id="UP000708208"/>
    </source>
</evidence>
<feature type="transmembrane region" description="Helical" evidence="1">
    <location>
        <begin position="173"/>
        <end position="200"/>
    </location>
</feature>
<reference evidence="2" key="1">
    <citation type="submission" date="2021-06" db="EMBL/GenBank/DDBJ databases">
        <authorList>
            <person name="Hodson N. C."/>
            <person name="Mongue J. A."/>
            <person name="Jaron S. K."/>
        </authorList>
    </citation>
    <scope>NUCLEOTIDE SEQUENCE</scope>
</reference>
<keyword evidence="1" id="KW-0812">Transmembrane</keyword>
<dbReference type="Proteomes" id="UP000708208">
    <property type="component" value="Unassembled WGS sequence"/>
</dbReference>
<evidence type="ECO:0000313" key="2">
    <source>
        <dbReference type="EMBL" id="CAG7731580.1"/>
    </source>
</evidence>
<organism evidence="2 3">
    <name type="scientific">Allacma fusca</name>
    <dbReference type="NCBI Taxonomy" id="39272"/>
    <lineage>
        <taxon>Eukaryota</taxon>
        <taxon>Metazoa</taxon>
        <taxon>Ecdysozoa</taxon>
        <taxon>Arthropoda</taxon>
        <taxon>Hexapoda</taxon>
        <taxon>Collembola</taxon>
        <taxon>Symphypleona</taxon>
        <taxon>Sminthuridae</taxon>
        <taxon>Allacma</taxon>
    </lineage>
</organism>
<dbReference type="OrthoDB" id="6364239at2759"/>
<comment type="caution">
    <text evidence="2">The sequence shown here is derived from an EMBL/GenBank/DDBJ whole genome shotgun (WGS) entry which is preliminary data.</text>
</comment>
<dbReference type="AlphaFoldDB" id="A0A8J2K2E2"/>
<name>A0A8J2K2E2_9HEXA</name>
<keyword evidence="1" id="KW-0472">Membrane</keyword>
<sequence length="235" mass="26499">MKEYEIRILYLPGGACDQFFSQTKTPMYLDIKKRMKVIPLSAMAESMMETALGPKSVQLNFDLIGKMSVASNLTLYPGFHPVKMSRTPIFDLPMSFALRKYSKFTETVSFNVGKLHSTGHFKKWFDQSLDIVQTGGIKWLKKTKAVGKGENLGFKIVKLTEEAMRSKTKPFTLMQFGLVFCCLVSVLSFGFVCFLLEIFLSCLAMKKNSCEVVRGTEVFVEQTSNCTSDENGHIN</sequence>
<gene>
    <name evidence="2" type="ORF">AFUS01_LOCUS20158</name>
</gene>
<evidence type="ECO:0000256" key="1">
    <source>
        <dbReference type="SAM" id="Phobius"/>
    </source>
</evidence>
<dbReference type="EMBL" id="CAJVCH010215362">
    <property type="protein sequence ID" value="CAG7731580.1"/>
    <property type="molecule type" value="Genomic_DNA"/>
</dbReference>
<accession>A0A8J2K2E2</accession>